<feature type="signal peptide" evidence="2">
    <location>
        <begin position="1"/>
        <end position="29"/>
    </location>
</feature>
<keyword evidence="2" id="KW-0732">Signal</keyword>
<dbReference type="EMBL" id="KQ085969">
    <property type="protein sequence ID" value="KLO12864.1"/>
    <property type="molecule type" value="Genomic_DNA"/>
</dbReference>
<dbReference type="STRING" id="27342.A0A0H2RLT0"/>
<dbReference type="AlphaFoldDB" id="A0A0H2RLT0"/>
<dbReference type="OrthoDB" id="3255642at2759"/>
<organism evidence="3 4">
    <name type="scientific">Schizopora paradoxa</name>
    <dbReference type="NCBI Taxonomy" id="27342"/>
    <lineage>
        <taxon>Eukaryota</taxon>
        <taxon>Fungi</taxon>
        <taxon>Dikarya</taxon>
        <taxon>Basidiomycota</taxon>
        <taxon>Agaricomycotina</taxon>
        <taxon>Agaricomycetes</taxon>
        <taxon>Hymenochaetales</taxon>
        <taxon>Schizoporaceae</taxon>
        <taxon>Schizopora</taxon>
    </lineage>
</organism>
<dbReference type="InParanoid" id="A0A0H2RLT0"/>
<feature type="chain" id="PRO_5005201619" evidence="2">
    <location>
        <begin position="30"/>
        <end position="294"/>
    </location>
</feature>
<gene>
    <name evidence="3" type="ORF">SCHPADRAFT_921214</name>
</gene>
<sequence length="294" mass="32207">MAIVCRIRSSKFLWGFAFLLSATTSNVLACEGECIVAITKAFLGNYSTPVHDTLANLASQISDQLLPPSRRPNDPITLVEPIFTAYTNSSYDSLENAIFPSYFHGKCQRFSKDGQDPPGCPNPDCPVVCGTPGSLVHFYSTLRLIAFNDTRTVLEKLVESGSPTFNQILQQVKDASQGYDNNLKSSSTLDNGSPDDEPLSPLGGGDLLPLYVRSSPIKRSSGFRHPNFHRRTFVHRHARSTPDSTSINDGLTRILQTIGSELSTACGEHVDDDNDGLPNCSWETPMKSYILSFP</sequence>
<evidence type="ECO:0000313" key="4">
    <source>
        <dbReference type="Proteomes" id="UP000053477"/>
    </source>
</evidence>
<evidence type="ECO:0000256" key="2">
    <source>
        <dbReference type="SAM" id="SignalP"/>
    </source>
</evidence>
<feature type="region of interest" description="Disordered" evidence="1">
    <location>
        <begin position="179"/>
        <end position="204"/>
    </location>
</feature>
<evidence type="ECO:0000313" key="3">
    <source>
        <dbReference type="EMBL" id="KLO12864.1"/>
    </source>
</evidence>
<evidence type="ECO:0000256" key="1">
    <source>
        <dbReference type="SAM" id="MobiDB-lite"/>
    </source>
</evidence>
<feature type="compositionally biased region" description="Polar residues" evidence="1">
    <location>
        <begin position="179"/>
        <end position="191"/>
    </location>
</feature>
<protein>
    <submittedName>
        <fullName evidence="3">Uncharacterized protein</fullName>
    </submittedName>
</protein>
<reference evidence="3 4" key="1">
    <citation type="submission" date="2015-04" db="EMBL/GenBank/DDBJ databases">
        <title>Complete genome sequence of Schizopora paradoxa KUC8140, a cosmopolitan wood degrader in East Asia.</title>
        <authorList>
            <consortium name="DOE Joint Genome Institute"/>
            <person name="Min B."/>
            <person name="Park H."/>
            <person name="Jang Y."/>
            <person name="Kim J.-J."/>
            <person name="Kim K.H."/>
            <person name="Pangilinan J."/>
            <person name="Lipzen A."/>
            <person name="Riley R."/>
            <person name="Grigoriev I.V."/>
            <person name="Spatafora J.W."/>
            <person name="Choi I.-G."/>
        </authorList>
    </citation>
    <scope>NUCLEOTIDE SEQUENCE [LARGE SCALE GENOMIC DNA]</scope>
    <source>
        <strain evidence="3 4">KUC8140</strain>
    </source>
</reference>
<keyword evidence="4" id="KW-1185">Reference proteome</keyword>
<accession>A0A0H2RLT0</accession>
<dbReference type="Proteomes" id="UP000053477">
    <property type="component" value="Unassembled WGS sequence"/>
</dbReference>
<proteinExistence type="predicted"/>
<name>A0A0H2RLT0_9AGAM</name>